<evidence type="ECO:0000256" key="3">
    <source>
        <dbReference type="ARBA" id="ARBA00010617"/>
    </source>
</evidence>
<protein>
    <submittedName>
        <fullName evidence="9">Cytochrome P450 monooxygenase</fullName>
    </submittedName>
</protein>
<organism evidence="9">
    <name type="scientific">Trametes versicolor</name>
    <name type="common">White-rot fungus</name>
    <name type="synonym">Coriolus versicolor</name>
    <dbReference type="NCBI Taxonomy" id="5325"/>
    <lineage>
        <taxon>Eukaryota</taxon>
        <taxon>Fungi</taxon>
        <taxon>Dikarya</taxon>
        <taxon>Basidiomycota</taxon>
        <taxon>Agaricomycotina</taxon>
        <taxon>Agaricomycetes</taxon>
        <taxon>Polyporales</taxon>
        <taxon>Polyporaceae</taxon>
        <taxon>Trametes</taxon>
    </lineage>
</organism>
<evidence type="ECO:0000256" key="8">
    <source>
        <dbReference type="PIRSR" id="PIRSR602403-1"/>
    </source>
</evidence>
<reference evidence="9" key="1">
    <citation type="submission" date="2023-03" db="EMBL/GenBank/DDBJ databases">
        <title>cytochrome P450 monooxygenase from Trametes versicolor.</title>
        <authorList>
            <person name="Ichinose H."/>
        </authorList>
    </citation>
    <scope>NUCLEOTIDE SEQUENCE</scope>
    <source>
        <strain evidence="9">NBRC 30340</strain>
    </source>
</reference>
<dbReference type="InterPro" id="IPR050121">
    <property type="entry name" value="Cytochrome_P450_monoxygenase"/>
</dbReference>
<proteinExistence type="evidence at transcript level"/>
<gene>
    <name evidence="9" type="primary">CYP5364G1</name>
</gene>
<dbReference type="AlphaFoldDB" id="A0AA86M7I1"/>
<evidence type="ECO:0000256" key="6">
    <source>
        <dbReference type="ARBA" id="ARBA00023004"/>
    </source>
</evidence>
<dbReference type="InterPro" id="IPR002403">
    <property type="entry name" value="Cyt_P450_E_grp-IV"/>
</dbReference>
<keyword evidence="7 9" id="KW-0503">Monooxygenase</keyword>
<evidence type="ECO:0000313" key="9">
    <source>
        <dbReference type="EMBL" id="BED43034.1"/>
    </source>
</evidence>
<dbReference type="InterPro" id="IPR036396">
    <property type="entry name" value="Cyt_P450_sf"/>
</dbReference>
<dbReference type="PRINTS" id="PR00385">
    <property type="entry name" value="P450"/>
</dbReference>
<comment type="cofactor">
    <cofactor evidence="1 8">
        <name>heme</name>
        <dbReference type="ChEBI" id="CHEBI:30413"/>
    </cofactor>
</comment>
<dbReference type="SUPFAM" id="SSF48264">
    <property type="entry name" value="Cytochrome P450"/>
    <property type="match status" value="1"/>
</dbReference>
<dbReference type="GO" id="GO:0005506">
    <property type="term" value="F:iron ion binding"/>
    <property type="evidence" value="ECO:0007669"/>
    <property type="project" value="InterPro"/>
</dbReference>
<dbReference type="InterPro" id="IPR001128">
    <property type="entry name" value="Cyt_P450"/>
</dbReference>
<sequence length="550" mass="61665">MASVNSDLFAAGCVGVASWTVFRSSKIRGDYALLFYTAAGALLYTLIRLTSESPEPPFTTTVKLGSAYALSLLLTTVAYRVSPFHPLAKFPGPVLCKVTGLYLAYISFTGKRHSFLDRQHARYGRFVRAGPNIITVNSPSALTIYDNPNTTKSELYRIADRDLVHSALFFKPDTKRNHRDRRRIWHGLFTTAGLKEVLPSIERRTWQLLYALEQRQQNGVVDVGATLGHWAFDVMGDVVFGGMTDFEFLKKGDSNGIMRSNKLATTIMDSVGLSPWLLDILWHLPATKTMHASRDLATSMMRTRMKAERALDYRDLSSYWMEGGIPENQLELDAVVAMTAGSDTTASNLTFCVYFLTAHPECARQLRQELDKEFPNPAGMLDMDILQALPYLNGVIHESLRLTTPYFMPREVPVGGMVVDGHFIPHGTDITIATNSQHMSEENFYPDPLTFRPARWIPGGLGPETKTNKNVLCSFGLGEYACIGKMLAYQEMRHTLSRLVLMYDFAFPEGFDVAGFPQGMQYTRSTYFEIPLLLKVTRRPGITGFKTAFE</sequence>
<keyword evidence="4 8" id="KW-0479">Metal-binding</keyword>
<evidence type="ECO:0000256" key="2">
    <source>
        <dbReference type="ARBA" id="ARBA00005179"/>
    </source>
</evidence>
<feature type="binding site" description="axial binding residue" evidence="8">
    <location>
        <position position="482"/>
    </location>
    <ligand>
        <name>heme</name>
        <dbReference type="ChEBI" id="CHEBI:30413"/>
    </ligand>
    <ligandPart>
        <name>Fe</name>
        <dbReference type="ChEBI" id="CHEBI:18248"/>
    </ligandPart>
</feature>
<accession>A0AA86M7I1</accession>
<comment type="pathway">
    <text evidence="2">Secondary metabolite biosynthesis.</text>
</comment>
<dbReference type="PANTHER" id="PTHR24305">
    <property type="entry name" value="CYTOCHROME P450"/>
    <property type="match status" value="1"/>
</dbReference>
<name>A0AA86M7I1_TRAVE</name>
<keyword evidence="5" id="KW-0560">Oxidoreductase</keyword>
<evidence type="ECO:0000256" key="5">
    <source>
        <dbReference type="ARBA" id="ARBA00023002"/>
    </source>
</evidence>
<evidence type="ECO:0000256" key="1">
    <source>
        <dbReference type="ARBA" id="ARBA00001971"/>
    </source>
</evidence>
<comment type="similarity">
    <text evidence="3">Belongs to the cytochrome P450 family.</text>
</comment>
<dbReference type="EMBL" id="LC761789">
    <property type="protein sequence ID" value="BED43034.1"/>
    <property type="molecule type" value="mRNA"/>
</dbReference>
<keyword evidence="8" id="KW-0349">Heme</keyword>
<dbReference type="Gene3D" id="1.10.630.10">
    <property type="entry name" value="Cytochrome P450"/>
    <property type="match status" value="1"/>
</dbReference>
<dbReference type="GO" id="GO:0016705">
    <property type="term" value="F:oxidoreductase activity, acting on paired donors, with incorporation or reduction of molecular oxygen"/>
    <property type="evidence" value="ECO:0007669"/>
    <property type="project" value="InterPro"/>
</dbReference>
<evidence type="ECO:0000256" key="7">
    <source>
        <dbReference type="ARBA" id="ARBA00023033"/>
    </source>
</evidence>
<dbReference type="PANTHER" id="PTHR24305:SF187">
    <property type="entry name" value="P450, PUTATIVE (EUROFUNG)-RELATED"/>
    <property type="match status" value="1"/>
</dbReference>
<keyword evidence="6 8" id="KW-0408">Iron</keyword>
<dbReference type="PRINTS" id="PR00465">
    <property type="entry name" value="EP450IV"/>
</dbReference>
<evidence type="ECO:0000256" key="4">
    <source>
        <dbReference type="ARBA" id="ARBA00022723"/>
    </source>
</evidence>
<dbReference type="Pfam" id="PF00067">
    <property type="entry name" value="p450"/>
    <property type="match status" value="1"/>
</dbReference>
<dbReference type="GO" id="GO:0004497">
    <property type="term" value="F:monooxygenase activity"/>
    <property type="evidence" value="ECO:0007669"/>
    <property type="project" value="UniProtKB-KW"/>
</dbReference>
<dbReference type="GO" id="GO:0020037">
    <property type="term" value="F:heme binding"/>
    <property type="evidence" value="ECO:0007669"/>
    <property type="project" value="InterPro"/>
</dbReference>